<accession>A0AAD7PHJ3</accession>
<reference evidence="1" key="1">
    <citation type="journal article" date="2023" name="Science">
        <title>Elucidation of the pathway for biosynthesis of saponin adjuvants from the soapbark tree.</title>
        <authorList>
            <person name="Reed J."/>
            <person name="Orme A."/>
            <person name="El-Demerdash A."/>
            <person name="Owen C."/>
            <person name="Martin L.B.B."/>
            <person name="Misra R.C."/>
            <person name="Kikuchi S."/>
            <person name="Rejzek M."/>
            <person name="Martin A.C."/>
            <person name="Harkess A."/>
            <person name="Leebens-Mack J."/>
            <person name="Louveau T."/>
            <person name="Stephenson M.J."/>
            <person name="Osbourn A."/>
        </authorList>
    </citation>
    <scope>NUCLEOTIDE SEQUENCE</scope>
    <source>
        <strain evidence="1">S10</strain>
    </source>
</reference>
<dbReference type="EMBL" id="JARAOO010000009">
    <property type="protein sequence ID" value="KAJ7955843.1"/>
    <property type="molecule type" value="Genomic_DNA"/>
</dbReference>
<dbReference type="KEGG" id="qsa:O6P43_022371"/>
<protein>
    <submittedName>
        <fullName evidence="1">Proline-rich protein PRCC</fullName>
    </submittedName>
</protein>
<dbReference type="GO" id="GO:0005634">
    <property type="term" value="C:nucleus"/>
    <property type="evidence" value="ECO:0007669"/>
    <property type="project" value="TreeGrafter"/>
</dbReference>
<comment type="caution">
    <text evidence="1">The sequence shown here is derived from an EMBL/GenBank/DDBJ whole genome shotgun (WGS) entry which is preliminary data.</text>
</comment>
<name>A0AAD7PHJ3_QUISA</name>
<dbReference type="PANTHER" id="PTHR13621:SF2">
    <property type="entry name" value="PROLINE-RICH PROTEIN PRCC"/>
    <property type="match status" value="1"/>
</dbReference>
<dbReference type="Proteomes" id="UP001163823">
    <property type="component" value="Chromosome 9"/>
</dbReference>
<evidence type="ECO:0000313" key="1">
    <source>
        <dbReference type="EMBL" id="KAJ7955843.1"/>
    </source>
</evidence>
<dbReference type="AlphaFoldDB" id="A0AAD7PHJ3"/>
<gene>
    <name evidence="1" type="ORF">O6P43_022371</name>
</gene>
<sequence>MASNLANSVVENNVDIDPTAGNYDAYGNYQSGTEHSSGIYVDYNSYGNYHQEIYQNVGVQPDSGVDDKAASYYENVDAYAGYSTYTDYWQHGNNWVDGPEVLAMNENAGNVFVKRARNEVPAEIIEVRQDDLIKNRPREDQVKLTGIAFGPSYQPTSTKGKPSKLHKRKHQIGTLYYDLKQKEMELAERLAKGFLTKAETQANLRQQRGSLQSCTRGNIK</sequence>
<keyword evidence="2" id="KW-1185">Reference proteome</keyword>
<dbReference type="Pfam" id="PF10253">
    <property type="entry name" value="PRCC"/>
    <property type="match status" value="1"/>
</dbReference>
<dbReference type="InterPro" id="IPR018800">
    <property type="entry name" value="PRCC"/>
</dbReference>
<proteinExistence type="predicted"/>
<organism evidence="1 2">
    <name type="scientific">Quillaja saponaria</name>
    <name type="common">Soap bark tree</name>
    <dbReference type="NCBI Taxonomy" id="32244"/>
    <lineage>
        <taxon>Eukaryota</taxon>
        <taxon>Viridiplantae</taxon>
        <taxon>Streptophyta</taxon>
        <taxon>Embryophyta</taxon>
        <taxon>Tracheophyta</taxon>
        <taxon>Spermatophyta</taxon>
        <taxon>Magnoliopsida</taxon>
        <taxon>eudicotyledons</taxon>
        <taxon>Gunneridae</taxon>
        <taxon>Pentapetalae</taxon>
        <taxon>rosids</taxon>
        <taxon>fabids</taxon>
        <taxon>Fabales</taxon>
        <taxon>Quillajaceae</taxon>
        <taxon>Quillaja</taxon>
    </lineage>
</organism>
<dbReference type="PANTHER" id="PTHR13621">
    <property type="entry name" value="PROLINE-RICH PROTEIN PRCC"/>
    <property type="match status" value="1"/>
</dbReference>
<evidence type="ECO:0000313" key="2">
    <source>
        <dbReference type="Proteomes" id="UP001163823"/>
    </source>
</evidence>